<dbReference type="Proteomes" id="UP000199306">
    <property type="component" value="Unassembled WGS sequence"/>
</dbReference>
<evidence type="ECO:0000313" key="3">
    <source>
        <dbReference type="Proteomes" id="UP000199306"/>
    </source>
</evidence>
<keyword evidence="3" id="KW-1185">Reference proteome</keyword>
<feature type="transmembrane region" description="Helical" evidence="1">
    <location>
        <begin position="23"/>
        <end position="40"/>
    </location>
</feature>
<feature type="transmembrane region" description="Helical" evidence="1">
    <location>
        <begin position="46"/>
        <end position="63"/>
    </location>
</feature>
<keyword evidence="1" id="KW-1133">Transmembrane helix</keyword>
<proteinExistence type="predicted"/>
<name>A0A1I5U929_9BACT</name>
<keyword evidence="1" id="KW-0812">Transmembrane</keyword>
<dbReference type="AlphaFoldDB" id="A0A1I5U929"/>
<protein>
    <submittedName>
        <fullName evidence="2">Uncharacterized protein</fullName>
    </submittedName>
</protein>
<organism evidence="2 3">
    <name type="scientific">Pseudarcicella hirudinis</name>
    <dbReference type="NCBI Taxonomy" id="1079859"/>
    <lineage>
        <taxon>Bacteria</taxon>
        <taxon>Pseudomonadati</taxon>
        <taxon>Bacteroidota</taxon>
        <taxon>Cytophagia</taxon>
        <taxon>Cytophagales</taxon>
        <taxon>Flectobacillaceae</taxon>
        <taxon>Pseudarcicella</taxon>
    </lineage>
</organism>
<dbReference type="RefSeq" id="WP_143095227.1">
    <property type="nucleotide sequence ID" value="NZ_FOXH01000007.1"/>
</dbReference>
<accession>A0A1I5U929</accession>
<keyword evidence="1" id="KW-0472">Membrane</keyword>
<reference evidence="2 3" key="1">
    <citation type="submission" date="2016-10" db="EMBL/GenBank/DDBJ databases">
        <authorList>
            <person name="de Groot N.N."/>
        </authorList>
    </citation>
    <scope>NUCLEOTIDE SEQUENCE [LARGE SCALE GENOMIC DNA]</scope>
    <source>
        <strain evidence="3">E92,LMG 26720,CCM 7988</strain>
    </source>
</reference>
<sequence>MYEFIPEEIPPQTVIFSKPTDNLMLLLGGLGAFLYVIYFFVHAEYWLGISFLALSFILIYTHLKKAKSTPKIILTNETFQVVGQDAVSWAIVHGLTIRSESKGNRYFETLVFVNAGRVQEIPIASLDITSWHFEKLIEVYQERFRALLPEEDTSEDLQE</sequence>
<dbReference type="STRING" id="1079859.SAMN04515674_10758"/>
<dbReference type="EMBL" id="FOXH01000007">
    <property type="protein sequence ID" value="SFP91752.1"/>
    <property type="molecule type" value="Genomic_DNA"/>
</dbReference>
<evidence type="ECO:0000256" key="1">
    <source>
        <dbReference type="SAM" id="Phobius"/>
    </source>
</evidence>
<gene>
    <name evidence="2" type="ORF">SAMN04515674_10758</name>
</gene>
<evidence type="ECO:0000313" key="2">
    <source>
        <dbReference type="EMBL" id="SFP91752.1"/>
    </source>
</evidence>
<dbReference type="OrthoDB" id="7172951at2"/>